<dbReference type="Proteomes" id="UP000235392">
    <property type="component" value="Unassembled WGS sequence"/>
</dbReference>
<organism evidence="2 3">
    <name type="scientific">Puccinia coronata f. sp. avenae</name>
    <dbReference type="NCBI Taxonomy" id="200324"/>
    <lineage>
        <taxon>Eukaryota</taxon>
        <taxon>Fungi</taxon>
        <taxon>Dikarya</taxon>
        <taxon>Basidiomycota</taxon>
        <taxon>Pucciniomycotina</taxon>
        <taxon>Pucciniomycetes</taxon>
        <taxon>Pucciniales</taxon>
        <taxon>Pucciniaceae</taxon>
        <taxon>Puccinia</taxon>
    </lineage>
</organism>
<evidence type="ECO:0000313" key="2">
    <source>
        <dbReference type="EMBL" id="PLW50156.1"/>
    </source>
</evidence>
<dbReference type="EMBL" id="PGCI01000012">
    <property type="protein sequence ID" value="PLW50156.1"/>
    <property type="molecule type" value="Genomic_DNA"/>
</dbReference>
<dbReference type="SUPFAM" id="SSF49777">
    <property type="entry name" value="PEBP-like"/>
    <property type="match status" value="1"/>
</dbReference>
<dbReference type="Gene3D" id="3.90.280.10">
    <property type="entry name" value="PEBP-like"/>
    <property type="match status" value="1"/>
</dbReference>
<comment type="caution">
    <text evidence="2">The sequence shown here is derived from an EMBL/GenBank/DDBJ whole genome shotgun (WGS) entry which is preliminary data.</text>
</comment>
<dbReference type="PANTHER" id="PTHR11362">
    <property type="entry name" value="PHOSPHATIDYLETHANOLAMINE-BINDING PROTEIN"/>
    <property type="match status" value="1"/>
</dbReference>
<dbReference type="InterPro" id="IPR036610">
    <property type="entry name" value="PEBP-like_sf"/>
</dbReference>
<dbReference type="InterPro" id="IPR035810">
    <property type="entry name" value="PEBP_euk"/>
</dbReference>
<dbReference type="CDD" id="cd00866">
    <property type="entry name" value="PEBP_euk"/>
    <property type="match status" value="1"/>
</dbReference>
<accession>A0A2N5VJQ1</accession>
<proteinExistence type="predicted"/>
<gene>
    <name evidence="2" type="ORF">PCASD_01846</name>
    <name evidence="1" type="ORF">PCASD_16654</name>
</gene>
<evidence type="ECO:0000313" key="3">
    <source>
        <dbReference type="Proteomes" id="UP000235392"/>
    </source>
</evidence>
<dbReference type="EMBL" id="PGCI01000960">
    <property type="protein sequence ID" value="PLW10516.1"/>
    <property type="molecule type" value="Genomic_DNA"/>
</dbReference>
<protein>
    <recommendedName>
        <fullName evidence="4">Phosphatidylethanolamine-binding protein</fullName>
    </recommendedName>
</protein>
<evidence type="ECO:0000313" key="1">
    <source>
        <dbReference type="EMBL" id="PLW10516.1"/>
    </source>
</evidence>
<dbReference type="Pfam" id="PF01161">
    <property type="entry name" value="PBP"/>
    <property type="match status" value="1"/>
</dbReference>
<dbReference type="InterPro" id="IPR008914">
    <property type="entry name" value="PEBP"/>
</dbReference>
<name>A0A2N5VJQ1_9BASI</name>
<sequence>MEIYERGNLSTRQPQTQAQVRTTPLVLALCLYTTIAKATTVAVDVCDVQNNDAADDACSMKSALGGSQVFPQLLDTFSPQGALYVHYYQITVGGAQQLAPNRVASKPSLSMAFLRGPQSIPGKQMLSKSYVVICIDFQPKTKVAKPIWLQSGMKVNPNNGAMSSTLAPIIPYQAPNPQPGTGTHQYVFLVFEENSAGLWATIRSKPQARASIFDLFNLKAFRAQTGLNNLVAGSFFKSTHP</sequence>
<dbReference type="PANTHER" id="PTHR11362:SF82">
    <property type="entry name" value="PHOSPHATIDYLETHANOLAMINE-BINDING PROTEIN 4"/>
    <property type="match status" value="1"/>
</dbReference>
<evidence type="ECO:0008006" key="4">
    <source>
        <dbReference type="Google" id="ProtNLM"/>
    </source>
</evidence>
<reference evidence="2 3" key="1">
    <citation type="submission" date="2017-11" db="EMBL/GenBank/DDBJ databases">
        <title>De novo assembly and phasing of dikaryotic genomes from two isolates of Puccinia coronata f. sp. avenae, the causal agent of oat crown rust.</title>
        <authorList>
            <person name="Miller M.E."/>
            <person name="Zhang Y."/>
            <person name="Omidvar V."/>
            <person name="Sperschneider J."/>
            <person name="Schwessinger B."/>
            <person name="Raley C."/>
            <person name="Palmer J.M."/>
            <person name="Garnica D."/>
            <person name="Upadhyaya N."/>
            <person name="Rathjen J."/>
            <person name="Taylor J.M."/>
            <person name="Park R.F."/>
            <person name="Dodds P.N."/>
            <person name="Hirsch C.D."/>
            <person name="Kianian S.F."/>
            <person name="Figueroa M."/>
        </authorList>
    </citation>
    <scope>NUCLEOTIDE SEQUENCE [LARGE SCALE GENOMIC DNA]</scope>
    <source>
        <strain evidence="2">12SD80</strain>
    </source>
</reference>
<dbReference type="AlphaFoldDB" id="A0A2N5VJQ1"/>